<name>A0A845S9X1_9PROT</name>
<evidence type="ECO:0000313" key="3">
    <source>
        <dbReference type="Proteomes" id="UP000572953"/>
    </source>
</evidence>
<keyword evidence="1" id="KW-0812">Transmembrane</keyword>
<dbReference type="Proteomes" id="UP000572953">
    <property type="component" value="Unassembled WGS sequence"/>
</dbReference>
<organism evidence="2 3">
    <name type="scientific">Candidatus Fonsibacter lacus</name>
    <dbReference type="NCBI Taxonomy" id="2576439"/>
    <lineage>
        <taxon>Bacteria</taxon>
        <taxon>Pseudomonadati</taxon>
        <taxon>Pseudomonadota</taxon>
        <taxon>Alphaproteobacteria</taxon>
        <taxon>Candidatus Pelagibacterales</taxon>
        <taxon>Candidatus Pelagibacterales incertae sedis</taxon>
        <taxon>Candidatus Fonsibacter</taxon>
    </lineage>
</organism>
<accession>A0A845S9X1</accession>
<feature type="transmembrane region" description="Helical" evidence="1">
    <location>
        <begin position="6"/>
        <end position="31"/>
    </location>
</feature>
<feature type="non-terminal residue" evidence="2">
    <location>
        <position position="107"/>
    </location>
</feature>
<keyword evidence="1" id="KW-0472">Membrane</keyword>
<comment type="caution">
    <text evidence="2">The sequence shown here is derived from an EMBL/GenBank/DDBJ whole genome shotgun (WGS) entry which is preliminary data.</text>
</comment>
<gene>
    <name evidence="2" type="ORF">EBV78_04475</name>
</gene>
<keyword evidence="1" id="KW-1133">Transmembrane helix</keyword>
<proteinExistence type="predicted"/>
<evidence type="ECO:0000313" key="2">
    <source>
        <dbReference type="EMBL" id="NCU63307.1"/>
    </source>
</evidence>
<dbReference type="EMBL" id="RGGN01000210">
    <property type="protein sequence ID" value="NCU63307.1"/>
    <property type="molecule type" value="Genomic_DNA"/>
</dbReference>
<sequence length="107" mass="12813">MYIKTIFNIFLKFVLIIFISLILFLTIDYFFGKTFVDKYIEGIKDNPIYHKKQRVRHSYYHHTLAPNIDYKKTGWGPKTYRLCTDEWGLKYKCGTKSKKKYTLAIIG</sequence>
<evidence type="ECO:0000256" key="1">
    <source>
        <dbReference type="SAM" id="Phobius"/>
    </source>
</evidence>
<reference evidence="2 3" key="1">
    <citation type="submission" date="2018-10" db="EMBL/GenBank/DDBJ databases">
        <title>Iterative Subtractive Binning of Freshwater Chronoseries Metagenomes Recovers Nearly Complete Genomes from over Four Hundred Novel Species.</title>
        <authorList>
            <person name="Rodriguez-R L.M."/>
            <person name="Tsementzi D."/>
            <person name="Luo C."/>
            <person name="Konstantinidis K.T."/>
        </authorList>
    </citation>
    <scope>NUCLEOTIDE SEQUENCE [LARGE SCALE GENOMIC DNA]</scope>
    <source>
        <strain evidence="2">WB7_2B_003</strain>
    </source>
</reference>
<dbReference type="AlphaFoldDB" id="A0A845S9X1"/>
<protein>
    <submittedName>
        <fullName evidence="2">Uncharacterized protein</fullName>
    </submittedName>
</protein>